<evidence type="ECO:0000313" key="2">
    <source>
        <dbReference type="EMBL" id="RDD64935.1"/>
    </source>
</evidence>
<dbReference type="OrthoDB" id="7822309at2"/>
<organism evidence="2 3">
    <name type="scientific">Thalassococcus profundi</name>
    <dbReference type="NCBI Taxonomy" id="2282382"/>
    <lineage>
        <taxon>Bacteria</taxon>
        <taxon>Pseudomonadati</taxon>
        <taxon>Pseudomonadota</taxon>
        <taxon>Alphaproteobacteria</taxon>
        <taxon>Rhodobacterales</taxon>
        <taxon>Roseobacteraceae</taxon>
        <taxon>Thalassococcus</taxon>
    </lineage>
</organism>
<dbReference type="Proteomes" id="UP000253977">
    <property type="component" value="Unassembled WGS sequence"/>
</dbReference>
<keyword evidence="1" id="KW-0472">Membrane</keyword>
<keyword evidence="1" id="KW-1133">Transmembrane helix</keyword>
<gene>
    <name evidence="2" type="ORF">DU478_17175</name>
</gene>
<evidence type="ECO:0000313" key="3">
    <source>
        <dbReference type="Proteomes" id="UP000253977"/>
    </source>
</evidence>
<keyword evidence="3" id="KW-1185">Reference proteome</keyword>
<comment type="caution">
    <text evidence="2">The sequence shown here is derived from an EMBL/GenBank/DDBJ whole genome shotgun (WGS) entry which is preliminary data.</text>
</comment>
<accession>A0A369TKL4</accession>
<reference evidence="2 3" key="1">
    <citation type="submission" date="2018-07" db="EMBL/GenBank/DDBJ databases">
        <title>Thalassococcus profundi sp. nov., a marine bacterium isolated from deep seawater of Okinawa Trough.</title>
        <authorList>
            <person name="Yu M."/>
        </authorList>
    </citation>
    <scope>NUCLEOTIDE SEQUENCE [LARGE SCALE GENOMIC DNA]</scope>
    <source>
        <strain evidence="2 3">WRAS1</strain>
    </source>
</reference>
<protein>
    <submittedName>
        <fullName evidence="2">Uncharacterized protein</fullName>
    </submittedName>
</protein>
<keyword evidence="1" id="KW-0812">Transmembrane</keyword>
<sequence length="341" mass="36997">MTALNQYQRLEATGLWRPDPQAQRREVVVSMGDATLTITDLQDRVLAHWSLAAVARGARTDDRVTYHPDGDPGETLELDTDATEMIAAIEKVRQAIDRGRPHPGKLRWVLSIGAGLVIAALAVFWLPDALLRHTVQVVPMVKRVEIGENLLARITRVSGAPCSAPEAREPLRHLALRILGETRRDALVVLPDGVQTTEHLPGGRILLNRALVEDPEDPDVTAGYILTEAVRAARADPLEALLRHAGLMASLQLLTTGSLSDEVLDDYAETLLTTPQAPVPRDVLLRAFENAQLRTTPYAYALDVTGEDSLPLIEADPLAGSSSALVLSDADWVRLQGICGG</sequence>
<evidence type="ECO:0000256" key="1">
    <source>
        <dbReference type="SAM" id="Phobius"/>
    </source>
</evidence>
<dbReference type="EMBL" id="QPMK01000016">
    <property type="protein sequence ID" value="RDD64935.1"/>
    <property type="molecule type" value="Genomic_DNA"/>
</dbReference>
<feature type="transmembrane region" description="Helical" evidence="1">
    <location>
        <begin position="108"/>
        <end position="126"/>
    </location>
</feature>
<dbReference type="AlphaFoldDB" id="A0A369TKL4"/>
<dbReference type="RefSeq" id="WP_114512195.1">
    <property type="nucleotide sequence ID" value="NZ_QPMK01000016.1"/>
</dbReference>
<name>A0A369TKL4_9RHOB</name>
<proteinExistence type="predicted"/>